<gene>
    <name evidence="4" type="ORF">SLOPH_2011</name>
</gene>
<dbReference type="Gene3D" id="1.10.1280.10">
    <property type="entry name" value="Di-copper center containing domain from catechol oxidase"/>
    <property type="match status" value="1"/>
</dbReference>
<proteinExistence type="predicted"/>
<evidence type="ECO:0000313" key="4">
    <source>
        <dbReference type="EMBL" id="EPR78383.1"/>
    </source>
</evidence>
<keyword evidence="5" id="KW-1185">Reference proteome</keyword>
<keyword evidence="2" id="KW-0186">Copper</keyword>
<name>S7XR03_SPRLO</name>
<evidence type="ECO:0000313" key="5">
    <source>
        <dbReference type="Proteomes" id="UP000014978"/>
    </source>
</evidence>
<dbReference type="InterPro" id="IPR002227">
    <property type="entry name" value="Tyrosinase_Cu-bd"/>
</dbReference>
<evidence type="ECO:0000256" key="2">
    <source>
        <dbReference type="ARBA" id="ARBA00023008"/>
    </source>
</evidence>
<dbReference type="Proteomes" id="UP000014978">
    <property type="component" value="Unassembled WGS sequence"/>
</dbReference>
<dbReference type="PROSITE" id="PS00497">
    <property type="entry name" value="TYROSINASE_1"/>
    <property type="match status" value="1"/>
</dbReference>
<keyword evidence="1" id="KW-0479">Metal-binding</keyword>
<dbReference type="PANTHER" id="PTHR11474:SF126">
    <property type="entry name" value="TYROSINASE-LIKE PROTEIN TYR-1-RELATED"/>
    <property type="match status" value="1"/>
</dbReference>
<evidence type="ECO:0000259" key="3">
    <source>
        <dbReference type="PROSITE" id="PS00497"/>
    </source>
</evidence>
<dbReference type="STRING" id="1358809.S7XR03"/>
<dbReference type="GO" id="GO:0046872">
    <property type="term" value="F:metal ion binding"/>
    <property type="evidence" value="ECO:0007669"/>
    <property type="project" value="UniProtKB-KW"/>
</dbReference>
<feature type="domain" description="Tyrosinase copper-binding" evidence="3">
    <location>
        <begin position="56"/>
        <end position="73"/>
    </location>
</feature>
<dbReference type="Pfam" id="PF00264">
    <property type="entry name" value="Tyrosinase"/>
    <property type="match status" value="1"/>
</dbReference>
<dbReference type="InterPro" id="IPR050316">
    <property type="entry name" value="Tyrosinase/Hemocyanin"/>
</dbReference>
<dbReference type="EMBL" id="ATCN01000827">
    <property type="protein sequence ID" value="EPR78383.1"/>
    <property type="molecule type" value="Genomic_DNA"/>
</dbReference>
<reference evidence="5" key="1">
    <citation type="journal article" date="2013" name="PLoS Genet.">
        <title>The genome of Spraguea lophii and the basis of host-microsporidian interactions.</title>
        <authorList>
            <person name="Campbell S.E."/>
            <person name="Williams T.A."/>
            <person name="Yousuf A."/>
            <person name="Soanes D.M."/>
            <person name="Paszkiewicz K.H."/>
            <person name="Williams B.A.P."/>
        </authorList>
    </citation>
    <scope>NUCLEOTIDE SEQUENCE [LARGE SCALE GENOMIC DNA]</scope>
    <source>
        <strain evidence="5">42_110</strain>
    </source>
</reference>
<accession>S7XR03</accession>
<dbReference type="InParanoid" id="S7XR03"/>
<dbReference type="GO" id="GO:0016491">
    <property type="term" value="F:oxidoreductase activity"/>
    <property type="evidence" value="ECO:0007669"/>
    <property type="project" value="InterPro"/>
</dbReference>
<dbReference type="InterPro" id="IPR008922">
    <property type="entry name" value="Di-copper_centre_dom_sf"/>
</dbReference>
<evidence type="ECO:0000256" key="1">
    <source>
        <dbReference type="ARBA" id="ARBA00022723"/>
    </source>
</evidence>
<dbReference type="OrthoDB" id="6132182at2759"/>
<comment type="caution">
    <text evidence="4">The sequence shown here is derived from an EMBL/GenBank/DDBJ whole genome shotgun (WGS) entry which is preliminary data.</text>
</comment>
<dbReference type="VEuPathDB" id="MicrosporidiaDB:SLOPH_2011"/>
<protein>
    <submittedName>
        <fullName evidence="4">Tyrosinase</fullName>
    </submittedName>
</protein>
<sequence>MFLFIQISFQVLIRKEIRDLTDNEWIEYKNGVLELRKRGMLDDIAKFHQELEKYAHNHDRFLPWHRMLLLFFEHRLQFVTKNNKITIPYWNWALDAEDPSNS</sequence>
<dbReference type="HOGENOM" id="CLU_2279313_0_0_1"/>
<dbReference type="AlphaFoldDB" id="S7XR03"/>
<organism evidence="4 5">
    <name type="scientific">Spraguea lophii (strain 42_110)</name>
    <name type="common">Microsporidian parasite</name>
    <dbReference type="NCBI Taxonomy" id="1358809"/>
    <lineage>
        <taxon>Eukaryota</taxon>
        <taxon>Fungi</taxon>
        <taxon>Fungi incertae sedis</taxon>
        <taxon>Microsporidia</taxon>
        <taxon>Spragueidae</taxon>
        <taxon>Spraguea</taxon>
    </lineage>
</organism>
<dbReference type="PANTHER" id="PTHR11474">
    <property type="entry name" value="TYROSINASE FAMILY MEMBER"/>
    <property type="match status" value="1"/>
</dbReference>
<dbReference type="SUPFAM" id="SSF48056">
    <property type="entry name" value="Di-copper centre-containing domain"/>
    <property type="match status" value="1"/>
</dbReference>